<proteinExistence type="predicted"/>
<dbReference type="OrthoDB" id="147457at2157"/>
<dbReference type="RefSeq" id="WP_013798484.1">
    <property type="nucleotide sequence ID" value="NC_015562.1"/>
</dbReference>
<keyword evidence="4" id="KW-1185">Reference proteome</keyword>
<accession>F6BAR1</accession>
<dbReference type="Pfam" id="PF23475">
    <property type="entry name" value="zf-Tbcl_FmdE"/>
    <property type="match status" value="1"/>
</dbReference>
<dbReference type="Pfam" id="PF02663">
    <property type="entry name" value="FmdE"/>
    <property type="match status" value="1"/>
</dbReference>
<dbReference type="HOGENOM" id="CLU_112307_0_0_2"/>
<dbReference type="PANTHER" id="PTHR39418:SF1">
    <property type="entry name" value="DEHYDROGENASE"/>
    <property type="match status" value="1"/>
</dbReference>
<dbReference type="InterPro" id="IPR053194">
    <property type="entry name" value="tRNA_methyltr_O"/>
</dbReference>
<sequence length="193" mass="21775">MNISEMSKRVGIKKEDFEKVLDFHGCLSPGVLIGMQMFSLAKKVLDIDEKDRIYVTCETQNCLPDAFQVLGKCTTGNKGLRIVDTGKMAVTVNKWGREGEIIKGVRIILDAKKTKKFPKLHAWYLNIEKVPHDEVILDILNAGEDVYSYEFVDIIVPKKSKKKIKFCEICNEPFVQKGDETICLSCQGSVVIT</sequence>
<reference evidence="3 4" key="1">
    <citation type="submission" date="2011-05" db="EMBL/GenBank/DDBJ databases">
        <title>Complete sequence of Methanotorris igneus Kol 5.</title>
        <authorList>
            <consortium name="US DOE Joint Genome Institute"/>
            <person name="Lucas S."/>
            <person name="Han J."/>
            <person name="Lapidus A."/>
            <person name="Cheng J.-F."/>
            <person name="Goodwin L."/>
            <person name="Pitluck S."/>
            <person name="Peters L."/>
            <person name="Mikhailova N."/>
            <person name="Chertkov O."/>
            <person name="Han C."/>
            <person name="Tapia R."/>
            <person name="Land M."/>
            <person name="Hauser L."/>
            <person name="Kyrpides N."/>
            <person name="Ivanova N."/>
            <person name="Pagani I."/>
            <person name="Sieprawska-Lupa M."/>
            <person name="Whitman W."/>
            <person name="Woyke T."/>
        </authorList>
    </citation>
    <scope>NUCLEOTIDE SEQUENCE [LARGE SCALE GENOMIC DNA]</scope>
    <source>
        <strain evidence="4">DSM 5666 / JCM 11834 / Kol 5</strain>
    </source>
</reference>
<dbReference type="AlphaFoldDB" id="F6BAR1"/>
<dbReference type="SUPFAM" id="SSF143555">
    <property type="entry name" value="FwdE-like"/>
    <property type="match status" value="1"/>
</dbReference>
<dbReference type="Gene3D" id="3.30.1330.130">
    <property type="match status" value="1"/>
</dbReference>
<evidence type="ECO:0000259" key="1">
    <source>
        <dbReference type="Pfam" id="PF02663"/>
    </source>
</evidence>
<dbReference type="KEGG" id="mig:Metig_0319"/>
<organism evidence="4">
    <name type="scientific">Methanotorris igneus (strain DSM 5666 / JCM 11834 / Kol 5)</name>
    <dbReference type="NCBI Taxonomy" id="880724"/>
    <lineage>
        <taxon>Archaea</taxon>
        <taxon>Methanobacteriati</taxon>
        <taxon>Methanobacteriota</taxon>
        <taxon>Methanomada group</taxon>
        <taxon>Methanococci</taxon>
        <taxon>Methanococcales</taxon>
        <taxon>Methanocaldococcaceae</taxon>
        <taxon>Methanotorris</taxon>
    </lineage>
</organism>
<feature type="domain" description="FmdE-like treble clef zinc finger" evidence="2">
    <location>
        <begin position="158"/>
        <end position="189"/>
    </location>
</feature>
<name>F6BAR1_METIK</name>
<feature type="domain" description="Formylmethanofuran dehydrogenase subunit E" evidence="1">
    <location>
        <begin position="23"/>
        <end position="152"/>
    </location>
</feature>
<protein>
    <submittedName>
        <fullName evidence="3">Formylmethanofuran dehydrogenase subunit E region</fullName>
    </submittedName>
</protein>
<gene>
    <name evidence="3" type="ordered locus">Metig_0319</name>
</gene>
<evidence type="ECO:0000313" key="3">
    <source>
        <dbReference type="EMBL" id="AEF95875.1"/>
    </source>
</evidence>
<dbReference type="STRING" id="880724.Metig_0319"/>
<dbReference type="GeneID" id="10643155"/>
<evidence type="ECO:0000313" key="4">
    <source>
        <dbReference type="Proteomes" id="UP000009227"/>
    </source>
</evidence>
<evidence type="ECO:0000259" key="2">
    <source>
        <dbReference type="Pfam" id="PF23475"/>
    </source>
</evidence>
<dbReference type="InterPro" id="IPR057035">
    <property type="entry name" value="Znf-Tbcl_FmdE"/>
</dbReference>
<dbReference type="InterPro" id="IPR003814">
    <property type="entry name" value="FmdEsu_dom"/>
</dbReference>
<dbReference type="EMBL" id="CP002737">
    <property type="protein sequence ID" value="AEF95875.1"/>
    <property type="molecule type" value="Genomic_DNA"/>
</dbReference>
<dbReference type="PANTHER" id="PTHR39418">
    <property type="entry name" value="DEHYDROGENASE-RELATED"/>
    <property type="match status" value="1"/>
</dbReference>
<dbReference type="Proteomes" id="UP000009227">
    <property type="component" value="Chromosome"/>
</dbReference>